<gene>
    <name evidence="3" type="ORF">E3P99_01917</name>
</gene>
<dbReference type="PANTHER" id="PTHR14905">
    <property type="entry name" value="NG37"/>
    <property type="match status" value="1"/>
</dbReference>
<dbReference type="InterPro" id="IPR002925">
    <property type="entry name" value="Dienelactn_hydro"/>
</dbReference>
<feature type="compositionally biased region" description="Polar residues" evidence="1">
    <location>
        <begin position="818"/>
        <end position="828"/>
    </location>
</feature>
<organism evidence="3 4">
    <name type="scientific">Wallemia hederae</name>
    <dbReference type="NCBI Taxonomy" id="1540922"/>
    <lineage>
        <taxon>Eukaryota</taxon>
        <taxon>Fungi</taxon>
        <taxon>Dikarya</taxon>
        <taxon>Basidiomycota</taxon>
        <taxon>Wallemiomycotina</taxon>
        <taxon>Wallemiomycetes</taxon>
        <taxon>Wallemiales</taxon>
        <taxon>Wallemiaceae</taxon>
        <taxon>Wallemia</taxon>
    </lineage>
</organism>
<feature type="compositionally biased region" description="Gly residues" evidence="1">
    <location>
        <begin position="848"/>
        <end position="863"/>
    </location>
</feature>
<dbReference type="InterPro" id="IPR029058">
    <property type="entry name" value="AB_hydrolase_fold"/>
</dbReference>
<feature type="compositionally biased region" description="Low complexity" evidence="1">
    <location>
        <begin position="895"/>
        <end position="908"/>
    </location>
</feature>
<evidence type="ECO:0000313" key="4">
    <source>
        <dbReference type="Proteomes" id="UP000310189"/>
    </source>
</evidence>
<dbReference type="Pfam" id="PF07217">
    <property type="entry name" value="Het-C"/>
    <property type="match status" value="1"/>
</dbReference>
<dbReference type="Gene3D" id="3.40.50.1820">
    <property type="entry name" value="alpha/beta hydrolase"/>
    <property type="match status" value="1"/>
</dbReference>
<dbReference type="SUPFAM" id="SSF53474">
    <property type="entry name" value="alpha/beta-Hydrolases"/>
    <property type="match status" value="1"/>
</dbReference>
<evidence type="ECO:0000313" key="3">
    <source>
        <dbReference type="EMBL" id="TIA89806.1"/>
    </source>
</evidence>
<accession>A0A4T0FSC1</accession>
<feature type="region of interest" description="Disordered" evidence="1">
    <location>
        <begin position="574"/>
        <end position="612"/>
    </location>
</feature>
<dbReference type="GO" id="GO:0016787">
    <property type="term" value="F:hydrolase activity"/>
    <property type="evidence" value="ECO:0007669"/>
    <property type="project" value="InterPro"/>
</dbReference>
<dbReference type="InterPro" id="IPR052577">
    <property type="entry name" value="VWA7"/>
</dbReference>
<dbReference type="AlphaFoldDB" id="A0A4T0FSC1"/>
<evidence type="ECO:0000259" key="2">
    <source>
        <dbReference type="Pfam" id="PF01738"/>
    </source>
</evidence>
<comment type="caution">
    <text evidence="3">The sequence shown here is derived from an EMBL/GenBank/DDBJ whole genome shotgun (WGS) entry which is preliminary data.</text>
</comment>
<reference evidence="3 4" key="1">
    <citation type="submission" date="2019-03" db="EMBL/GenBank/DDBJ databases">
        <title>Sequencing 23 genomes of Wallemia ichthyophaga.</title>
        <authorList>
            <person name="Gostincar C."/>
        </authorList>
    </citation>
    <scope>NUCLEOTIDE SEQUENCE [LARGE SCALE GENOMIC DNA]</scope>
    <source>
        <strain evidence="3 4">EXF-5753</strain>
    </source>
</reference>
<feature type="domain" description="Dienelactone hydrolase" evidence="2">
    <location>
        <begin position="32"/>
        <end position="230"/>
    </location>
</feature>
<dbReference type="OrthoDB" id="2147163at2759"/>
<dbReference type="EMBL" id="SPNW01000024">
    <property type="protein sequence ID" value="TIA89806.1"/>
    <property type="molecule type" value="Genomic_DNA"/>
</dbReference>
<sequence>MSSACCSIPPVIDQTNYKPKGSYEKIGHFDKAYVVGPADAKTVLVGIYDIFGYFNQTLQGADILADKGYRVVFPDFFRGKPYPLEKFPPSNEQEQKELGQFFATVAAPPARIPELLSVSNELRGKHEKLGLVGFCWGAAIALNASTQDAKLFDAVATLHPAMLDANVVEKVKTPIGFFPSKDEDANEVKKVIDILSSNVFKDKNAYHHFNTEKALHGFAAARADLQDEETKKVYIEAIHSISPGIRRWKYVSLRSPLSTLLIQFSPSYASVEGKAFRHGDIMDAIGDLYKKAAGGILAKVTSSKFSSLDVKRIYFYDFLRDYSQAMDTAALSKVDKQTILNVVMVMSFLAFGYATQEFEVTDERLGVYLPIEHIDNPKGYPDDAQRYDPRLRPPVQQIELEIDPNTGMKNYIANDRVCKTSTALIRERLHHCIEFGRRYKNSKNSSDEHEAFRWLGTSMHTLADFPAHSNFAEIYLYKLGYTKVFPHVGDNVRIRAPGGEHVPPIVTGTFGGMDFMASVLGEAGDHLTSASVSDLNDEIKRSTAKSRGQPGSGGSSAADTLRDLIFQLDGYSSKVKSRGMSDGGGGQRSLNRDFEDVSNLSSSSRSPDQMSPQEMYATLWKILSFRDRVSKTIEVTIDKIPGLSSLVDKISNSIAVFIYSTLEPFMAPLIKQAKDSIGKGSEELLSTKDQLEVYNDPNCSDPTHSGLSKDHFDHLLNNPCGNLAMIIVVNSTKKLVEAWGNNSNPDDVISEILEAIHHPYFADGKSKIQSEMGEFMRKWVKAQGPKIDQIERGLSKESCKDQSNKVHSHVQSVHDPHVQTQEGMNPLTSGGLWGLANTNASGHDSGGHSNGGGYGGDSGGNGGKNSLLSSMANLGINALKNDNKGNSKQPPPSPSHSRPTPSHASPSPYQQPQSHGHSHTSHASPGFPQADYGGRRVTRPPTPPGRNTPYQPYSEPPPMPDPGYMPGPGVYAPPPPMNMPMGMSSPPPPPMGMPAHRQCRCRALLMADIRNKDTDTAMDMGMGMAVDILAEVILAEDGAEKVL</sequence>
<dbReference type="PANTHER" id="PTHR14905:SF7">
    <property type="entry name" value="VON WILLEBRAND FACTOR A DOMAIN-CONTAINING PROTEIN 7"/>
    <property type="match status" value="1"/>
</dbReference>
<feature type="compositionally biased region" description="Pro residues" evidence="1">
    <location>
        <begin position="954"/>
        <end position="967"/>
    </location>
</feature>
<protein>
    <recommendedName>
        <fullName evidence="2">Dienelactone hydrolase domain-containing protein</fullName>
    </recommendedName>
</protein>
<dbReference type="Pfam" id="PF01738">
    <property type="entry name" value="DLH"/>
    <property type="match status" value="1"/>
</dbReference>
<feature type="region of interest" description="Disordered" evidence="1">
    <location>
        <begin position="796"/>
        <end position="967"/>
    </location>
</feature>
<proteinExistence type="predicted"/>
<dbReference type="InterPro" id="IPR010816">
    <property type="entry name" value="Het-C"/>
</dbReference>
<dbReference type="Proteomes" id="UP000310189">
    <property type="component" value="Unassembled WGS sequence"/>
</dbReference>
<feature type="region of interest" description="Disordered" evidence="1">
    <location>
        <begin position="531"/>
        <end position="558"/>
    </location>
</feature>
<evidence type="ECO:0000256" key="1">
    <source>
        <dbReference type="SAM" id="MobiDB-lite"/>
    </source>
</evidence>
<name>A0A4T0FSC1_9BASI</name>
<keyword evidence="4" id="KW-1185">Reference proteome</keyword>